<protein>
    <submittedName>
        <fullName evidence="2">Formamidopyrimidine-DNA glycosylase-like protein</fullName>
    </submittedName>
</protein>
<comment type="caution">
    <text evidence="2">The sequence shown here is derived from an EMBL/GenBank/DDBJ whole genome shotgun (WGS) entry which is preliminary data.</text>
</comment>
<dbReference type="GO" id="GO:0003906">
    <property type="term" value="F:DNA-(apurinic or apyrimidinic site) endonuclease activity"/>
    <property type="evidence" value="ECO:0007669"/>
    <property type="project" value="InterPro"/>
</dbReference>
<reference evidence="2 3" key="1">
    <citation type="submission" date="2018-04" db="EMBL/GenBank/DDBJ databases">
        <title>Genomic Encyclopedia of Archaeal and Bacterial Type Strains, Phase II (KMG-II): from individual species to whole genera.</title>
        <authorList>
            <person name="Goeker M."/>
        </authorList>
    </citation>
    <scope>NUCLEOTIDE SEQUENCE [LARGE SCALE GENOMIC DNA]</scope>
    <source>
        <strain evidence="2 3">DSM 26809</strain>
    </source>
</reference>
<dbReference type="InterPro" id="IPR012319">
    <property type="entry name" value="FPG_cat"/>
</dbReference>
<accession>A0A2T5J5K4</accession>
<proteinExistence type="predicted"/>
<gene>
    <name evidence="2" type="ORF">C8P68_10810</name>
</gene>
<dbReference type="Proteomes" id="UP000244168">
    <property type="component" value="Unassembled WGS sequence"/>
</dbReference>
<organism evidence="2 3">
    <name type="scientific">Mucilaginibacter yixingensis</name>
    <dbReference type="NCBI Taxonomy" id="1295612"/>
    <lineage>
        <taxon>Bacteria</taxon>
        <taxon>Pseudomonadati</taxon>
        <taxon>Bacteroidota</taxon>
        <taxon>Sphingobacteriia</taxon>
        <taxon>Sphingobacteriales</taxon>
        <taxon>Sphingobacteriaceae</taxon>
        <taxon>Mucilaginibacter</taxon>
    </lineage>
</organism>
<dbReference type="PANTHER" id="PTHR22993:SF9">
    <property type="entry name" value="FORMAMIDOPYRIMIDINE-DNA GLYCOSYLASE"/>
    <property type="match status" value="1"/>
</dbReference>
<dbReference type="SMART" id="SM00898">
    <property type="entry name" value="Fapy_DNA_glyco"/>
    <property type="match status" value="1"/>
</dbReference>
<dbReference type="PANTHER" id="PTHR22993">
    <property type="entry name" value="FORMAMIDOPYRIMIDINE-DNA GLYCOSYLASE"/>
    <property type="match status" value="1"/>
</dbReference>
<dbReference type="GO" id="GO:0019104">
    <property type="term" value="F:DNA N-glycosylase activity"/>
    <property type="evidence" value="ECO:0007669"/>
    <property type="project" value="InterPro"/>
</dbReference>
<sequence length="166" mass="18392">MPELPDLQAFSHNLTKRLKGKTLKEVIVTVDKKLKASATELNDALAGHELEKVERAGKELRIDFKGGHSLGLHLMLHGNLALYNEGDDKPKFEIITLAFKDGTHLAMTDFQKAATPTLDPEESKVPDALDADASALAARFAKTKTPVKTVLMDQKVLRGHWQRLCR</sequence>
<evidence type="ECO:0000313" key="3">
    <source>
        <dbReference type="Proteomes" id="UP000244168"/>
    </source>
</evidence>
<dbReference type="SUPFAM" id="SSF81624">
    <property type="entry name" value="N-terminal domain of MutM-like DNA repair proteins"/>
    <property type="match status" value="1"/>
</dbReference>
<dbReference type="Pfam" id="PF01149">
    <property type="entry name" value="Fapy_DNA_glyco"/>
    <property type="match status" value="1"/>
</dbReference>
<dbReference type="RefSeq" id="WP_245917101.1">
    <property type="nucleotide sequence ID" value="NZ_CP160205.1"/>
</dbReference>
<dbReference type="GO" id="GO:0008270">
    <property type="term" value="F:zinc ion binding"/>
    <property type="evidence" value="ECO:0007669"/>
    <property type="project" value="InterPro"/>
</dbReference>
<dbReference type="InterPro" id="IPR035937">
    <property type="entry name" value="FPG_N"/>
</dbReference>
<dbReference type="Gene3D" id="3.20.190.10">
    <property type="entry name" value="MutM-like, N-terminal"/>
    <property type="match status" value="1"/>
</dbReference>
<evidence type="ECO:0000259" key="1">
    <source>
        <dbReference type="PROSITE" id="PS51068"/>
    </source>
</evidence>
<dbReference type="AlphaFoldDB" id="A0A2T5J5K4"/>
<dbReference type="PROSITE" id="PS51068">
    <property type="entry name" value="FPG_CAT"/>
    <property type="match status" value="1"/>
</dbReference>
<feature type="domain" description="Formamidopyrimidine-DNA glycosylase catalytic" evidence="1">
    <location>
        <begin position="2"/>
        <end position="114"/>
    </location>
</feature>
<keyword evidence="3" id="KW-1185">Reference proteome</keyword>
<dbReference type="EMBL" id="QAOQ01000008">
    <property type="protein sequence ID" value="PTQ93548.1"/>
    <property type="molecule type" value="Genomic_DNA"/>
</dbReference>
<evidence type="ECO:0000313" key="2">
    <source>
        <dbReference type="EMBL" id="PTQ93548.1"/>
    </source>
</evidence>
<name>A0A2T5J5K4_9SPHI</name>
<dbReference type="GO" id="GO:0006284">
    <property type="term" value="P:base-excision repair"/>
    <property type="evidence" value="ECO:0007669"/>
    <property type="project" value="InterPro"/>
</dbReference>